<accession>X1QXG8</accession>
<dbReference type="InterPro" id="IPR008988">
    <property type="entry name" value="Transcriptional_repressor_C"/>
</dbReference>
<dbReference type="PANTHER" id="PTHR43151">
    <property type="entry name" value="FEOA FAMILY PROTEIN"/>
    <property type="match status" value="1"/>
</dbReference>
<protein>
    <recommendedName>
        <fullName evidence="2">Ferrous iron transporter FeoA-like domain-containing protein</fullName>
    </recommendedName>
</protein>
<dbReference type="SUPFAM" id="SSF50037">
    <property type="entry name" value="C-terminal domain of transcriptional repressors"/>
    <property type="match status" value="1"/>
</dbReference>
<evidence type="ECO:0000313" key="3">
    <source>
        <dbReference type="EMBL" id="GAI59491.1"/>
    </source>
</evidence>
<evidence type="ECO:0000256" key="1">
    <source>
        <dbReference type="ARBA" id="ARBA00023004"/>
    </source>
</evidence>
<dbReference type="InterPro" id="IPR053184">
    <property type="entry name" value="FeoA-like"/>
</dbReference>
<dbReference type="GO" id="GO:0046914">
    <property type="term" value="F:transition metal ion binding"/>
    <property type="evidence" value="ECO:0007669"/>
    <property type="project" value="InterPro"/>
</dbReference>
<reference evidence="3" key="1">
    <citation type="journal article" date="2014" name="Front. Microbiol.">
        <title>High frequency of phylogenetically diverse reductive dehalogenase-homologous genes in deep subseafloor sedimentary metagenomes.</title>
        <authorList>
            <person name="Kawai M."/>
            <person name="Futagami T."/>
            <person name="Toyoda A."/>
            <person name="Takaki Y."/>
            <person name="Nishi S."/>
            <person name="Hori S."/>
            <person name="Arai W."/>
            <person name="Tsubouchi T."/>
            <person name="Morono Y."/>
            <person name="Uchiyama I."/>
            <person name="Ito T."/>
            <person name="Fujiyama A."/>
            <person name="Inagaki F."/>
            <person name="Takami H."/>
        </authorList>
    </citation>
    <scope>NUCLEOTIDE SEQUENCE</scope>
    <source>
        <strain evidence="3">Expedition CK06-06</strain>
    </source>
</reference>
<dbReference type="InterPro" id="IPR038157">
    <property type="entry name" value="FeoA_core_dom"/>
</dbReference>
<comment type="caution">
    <text evidence="3">The sequence shown here is derived from an EMBL/GenBank/DDBJ whole genome shotgun (WGS) entry which is preliminary data.</text>
</comment>
<organism evidence="3">
    <name type="scientific">marine sediment metagenome</name>
    <dbReference type="NCBI Taxonomy" id="412755"/>
    <lineage>
        <taxon>unclassified sequences</taxon>
        <taxon>metagenomes</taxon>
        <taxon>ecological metagenomes</taxon>
    </lineage>
</organism>
<dbReference type="SMART" id="SM00899">
    <property type="entry name" value="FeoA"/>
    <property type="match status" value="1"/>
</dbReference>
<feature type="domain" description="Ferrous iron transporter FeoA-like" evidence="2">
    <location>
        <begin position="7"/>
        <end position="79"/>
    </location>
</feature>
<gene>
    <name evidence="3" type="ORF">S12H4_07353</name>
</gene>
<dbReference type="EMBL" id="BARW01002699">
    <property type="protein sequence ID" value="GAI59491.1"/>
    <property type="molecule type" value="Genomic_DNA"/>
</dbReference>
<dbReference type="Gene3D" id="2.30.30.90">
    <property type="match status" value="1"/>
</dbReference>
<dbReference type="PANTHER" id="PTHR43151:SF1">
    <property type="entry name" value="SSR2333 PROTEIN"/>
    <property type="match status" value="1"/>
</dbReference>
<keyword evidence="1" id="KW-0408">Iron</keyword>
<sequence length="80" mass="8571">MPEGKQTTLTGMQIGQSGVVVQIQGGHGLVNRLNSLGIRPGKRITKTSSMIMRGPVTIQVDRAQVAIGFGMARRIIVELD</sequence>
<dbReference type="InterPro" id="IPR007167">
    <property type="entry name" value="Fe-transptr_FeoA-like"/>
</dbReference>
<dbReference type="Pfam" id="PF04023">
    <property type="entry name" value="FeoA"/>
    <property type="match status" value="1"/>
</dbReference>
<proteinExistence type="predicted"/>
<evidence type="ECO:0000259" key="2">
    <source>
        <dbReference type="SMART" id="SM00899"/>
    </source>
</evidence>
<name>X1QXG8_9ZZZZ</name>
<dbReference type="AlphaFoldDB" id="X1QXG8"/>